<evidence type="ECO:0000313" key="4">
    <source>
        <dbReference type="Proteomes" id="UP000321532"/>
    </source>
</evidence>
<dbReference type="Proteomes" id="UP000321532">
    <property type="component" value="Unassembled WGS sequence"/>
</dbReference>
<dbReference type="PROSITE" id="PS51318">
    <property type="entry name" value="TAT"/>
    <property type="match status" value="1"/>
</dbReference>
<dbReference type="AlphaFoldDB" id="A0A512B611"/>
<dbReference type="GO" id="GO:0009166">
    <property type="term" value="P:nucleotide catabolic process"/>
    <property type="evidence" value="ECO:0007669"/>
    <property type="project" value="InterPro"/>
</dbReference>
<dbReference type="InterPro" id="IPR019546">
    <property type="entry name" value="TAT_signal_bac_arc"/>
</dbReference>
<dbReference type="NCBIfam" id="TIGR01409">
    <property type="entry name" value="TAT_signal_seq"/>
    <property type="match status" value="1"/>
</dbReference>
<dbReference type="InterPro" id="IPR006311">
    <property type="entry name" value="TAT_signal"/>
</dbReference>
<dbReference type="GO" id="GO:0030288">
    <property type="term" value="C:outer membrane-bounded periplasmic space"/>
    <property type="evidence" value="ECO:0007669"/>
    <property type="project" value="TreeGrafter"/>
</dbReference>
<evidence type="ECO:0000259" key="2">
    <source>
        <dbReference type="Pfam" id="PF00149"/>
    </source>
</evidence>
<name>A0A512B611_9BACT</name>
<dbReference type="GO" id="GO:0000166">
    <property type="term" value="F:nucleotide binding"/>
    <property type="evidence" value="ECO:0007669"/>
    <property type="project" value="UniProtKB-KW"/>
</dbReference>
<dbReference type="CDD" id="cd00845">
    <property type="entry name" value="MPP_UshA_N_like"/>
    <property type="match status" value="1"/>
</dbReference>
<dbReference type="RefSeq" id="WP_146904928.1">
    <property type="nucleotide sequence ID" value="NZ_BJYS01000054.1"/>
</dbReference>
<reference evidence="3 4" key="1">
    <citation type="submission" date="2019-07" db="EMBL/GenBank/DDBJ databases">
        <title>Whole genome shotgun sequence of Adhaeribacter aerolatus NBRC 106133.</title>
        <authorList>
            <person name="Hosoyama A."/>
            <person name="Uohara A."/>
            <person name="Ohji S."/>
            <person name="Ichikawa N."/>
        </authorList>
    </citation>
    <scope>NUCLEOTIDE SEQUENCE [LARGE SCALE GENOMIC DNA]</scope>
    <source>
        <strain evidence="3 4">NBRC 106133</strain>
    </source>
</reference>
<dbReference type="SUPFAM" id="SSF56300">
    <property type="entry name" value="Metallo-dependent phosphatases"/>
    <property type="match status" value="1"/>
</dbReference>
<dbReference type="PANTHER" id="PTHR11575">
    <property type="entry name" value="5'-NUCLEOTIDASE-RELATED"/>
    <property type="match status" value="1"/>
</dbReference>
<dbReference type="InterPro" id="IPR006179">
    <property type="entry name" value="5_nucleotidase/apyrase"/>
</dbReference>
<keyword evidence="1" id="KW-0378">Hydrolase</keyword>
<dbReference type="InterPro" id="IPR004843">
    <property type="entry name" value="Calcineurin-like_PHP"/>
</dbReference>
<gene>
    <name evidence="3" type="ORF">AAE02nite_48810</name>
</gene>
<feature type="domain" description="Calcineurin-like phosphoesterase" evidence="2">
    <location>
        <begin position="35"/>
        <end position="252"/>
    </location>
</feature>
<feature type="chain" id="PRO_5022257811" evidence="1">
    <location>
        <begin position="29"/>
        <end position="312"/>
    </location>
</feature>
<comment type="caution">
    <text evidence="3">The sequence shown here is derived from an EMBL/GenBank/DDBJ whole genome shotgun (WGS) entry which is preliminary data.</text>
</comment>
<keyword evidence="1" id="KW-0547">Nucleotide-binding</keyword>
<dbReference type="Gene3D" id="3.60.21.10">
    <property type="match status" value="1"/>
</dbReference>
<dbReference type="OrthoDB" id="9775118at2"/>
<dbReference type="EMBL" id="BJYS01000054">
    <property type="protein sequence ID" value="GEO07217.1"/>
    <property type="molecule type" value="Genomic_DNA"/>
</dbReference>
<protein>
    <submittedName>
        <fullName evidence="3">Metallophosphatase</fullName>
    </submittedName>
</protein>
<keyword evidence="1" id="KW-0732">Signal</keyword>
<comment type="similarity">
    <text evidence="1">Belongs to the 5'-nucleotidase family.</text>
</comment>
<dbReference type="PANTHER" id="PTHR11575:SF24">
    <property type="entry name" value="5'-NUCLEOTIDASE"/>
    <property type="match status" value="1"/>
</dbReference>
<keyword evidence="4" id="KW-1185">Reference proteome</keyword>
<proteinExistence type="inferred from homology"/>
<dbReference type="InterPro" id="IPR029052">
    <property type="entry name" value="Metallo-depent_PP-like"/>
</dbReference>
<sequence>MNRRDFIRASMAGAAGLSLLGVPSPAWATDQVRLTILHSNDVHSRIDPYPMDGRPNAGLGGMARRAHLVNQIRRQEKNVLLFDSGDIWQGTPYFNLFDGELEYKLMTQMRYDAATLGNHDFDNGLAGLQRQLPNAGFPFLTANYDFSRTILKGRFLDYKIFEKENIKIGVFGLGIELAGLVDSRNYAQTVYLDPLERARAMVKQLREVEECNMVICLSHLGFDFTNEPEKINDQKLARQVAGIDVILGGHSHLFMTEPKIISHPNGRDTLINQVGKDGLYLGRLDFTFNRRSKEKNSVASAVVPVGAVVKTS</sequence>
<organism evidence="3 4">
    <name type="scientific">Adhaeribacter aerolatus</name>
    <dbReference type="NCBI Taxonomy" id="670289"/>
    <lineage>
        <taxon>Bacteria</taxon>
        <taxon>Pseudomonadati</taxon>
        <taxon>Bacteroidota</taxon>
        <taxon>Cytophagia</taxon>
        <taxon>Cytophagales</taxon>
        <taxon>Hymenobacteraceae</taxon>
        <taxon>Adhaeribacter</taxon>
    </lineage>
</organism>
<feature type="signal peptide" evidence="1">
    <location>
        <begin position="1"/>
        <end position="28"/>
    </location>
</feature>
<dbReference type="PRINTS" id="PR01607">
    <property type="entry name" value="APYRASEFAMLY"/>
</dbReference>
<dbReference type="GO" id="GO:0016787">
    <property type="term" value="F:hydrolase activity"/>
    <property type="evidence" value="ECO:0007669"/>
    <property type="project" value="UniProtKB-KW"/>
</dbReference>
<accession>A0A512B611</accession>
<evidence type="ECO:0000256" key="1">
    <source>
        <dbReference type="RuleBase" id="RU362119"/>
    </source>
</evidence>
<evidence type="ECO:0000313" key="3">
    <source>
        <dbReference type="EMBL" id="GEO07217.1"/>
    </source>
</evidence>
<dbReference type="Pfam" id="PF00149">
    <property type="entry name" value="Metallophos"/>
    <property type="match status" value="1"/>
</dbReference>